<dbReference type="InterPro" id="IPR027417">
    <property type="entry name" value="P-loop_NTPase"/>
</dbReference>
<proteinExistence type="inferred from homology"/>
<name>F0JCI8_9BACT</name>
<dbReference type="CDD" id="cd18808">
    <property type="entry name" value="SF1_C_Upf1"/>
    <property type="match status" value="1"/>
</dbReference>
<keyword evidence="3" id="KW-0378">Hydrolase</keyword>
<dbReference type="PANTHER" id="PTHR43788">
    <property type="entry name" value="DNA2/NAM7 HELICASE FAMILY MEMBER"/>
    <property type="match status" value="1"/>
</dbReference>
<dbReference type="eggNOG" id="COG1198">
    <property type="taxonomic scope" value="Bacteria"/>
</dbReference>
<organism evidence="11 12">
    <name type="scientific">Pseudodesulfovibrio mercurii</name>
    <dbReference type="NCBI Taxonomy" id="641491"/>
    <lineage>
        <taxon>Bacteria</taxon>
        <taxon>Pseudomonadati</taxon>
        <taxon>Thermodesulfobacteriota</taxon>
        <taxon>Desulfovibrionia</taxon>
        <taxon>Desulfovibrionales</taxon>
        <taxon>Desulfovibrionaceae</taxon>
    </lineage>
</organism>
<sequence length="1957" mass="218422">MDRPTTPDLHIAYAECVNHASAQNMVPILRSITIRNTSDEPLDDLTLELDPHPRFCRDKTWVIDRIGAYDEVSLADLRLESDFAFFDGLDEAEQGQLDFRLRRGDAVLAERTLPLRLLARDEWGGVGEMAGILAAFVSPNDPAVAGICKRASMLLEASGRKGALDGYQSRDPKRAYMLAAAIWSAVTGMTLSYAEPPASFERTGQKIRGPKRILDQGLVTCLDGSLLFAGALEAAGLNPVVIFTKGHAFAGVWLTDKTLPSIEEPDVVELRKAIAAREFIAFETTLVTTRPVADFAQAVRNAQAQLGEGNETDFERAVDIRRARFAGITPLASHQTERAQAGTIEETAPAALPPEPDFGLLPGEIVDEAPRTPQGRIDRWQRKLLDLTLRNRLLNFRDTRQTVPVLCPNLPELEDMLAEGKALRIISLKDENPIGARDPELYRRQHGKDIHEEFAQNALERRQLCIPLTGNDMRNRLVTLYRKANSEMIEGGANTLYLAVGFLRWKKTETDPTSCRAPILLLPVTLKRSSARSHFSLTHHEDDVRINATLLQFLQRDFGLKVQSLEGELPVDDAGIDVPAIFDRMRRAVRDVPGFEVVEDAALSTFSFAKYLMWKDLVDRTDDLKNNRLVKHLIDSPETPFEQACGGACLPIPDEIDKNVSPRELLTPLPADSSQLAAVVAAMKGYDFIVIGPPGTGKSQTIANVIAQCLSIGKRVLFVAEKAAALDVVYRRLKAYGLGSVCLELHSNKANRKRVLAQLGAAWERSEAHSANAWHSETERLRETRDRLNEYVEQLHAPGSHGFSIFQAIGMAVGRRREFTVTFDNPGAHDPAMFARLEDTAVRAARVYPIVRDCRGFDSVGAREWSYRWENDLMERAEGVLSAIPPLKEAADALADCIGLPDAGENDPERIDSLRRFHEVCRISSEQDYGNVVDAELGRLEEAAASLDTAIAAIRQARSGLSADYENSALRRLPIEDIDRQWREANARMWPFSAWARRRVTRLLQGYATDGRVDVAGEIEPLRRLRDNLETVDRSELANLPVFRHEDTDGTQVAAYLRETEKLQRALDDVRRHASDANRFADTLEALLRRDKPEAALLAEKFHSALARFQDARDAYSAHAGGEPHATSLEALAGDLRLLVDHRAQLADWTRWAAVREEARTLGLGAFLDALRDGEIEDARADFRAAYFTWWLPLALDASSELRGFRHWSHEDLIKEFRRRDRTVRALAADQVLRNVSHDLPTRNAVPRRSELGLLRHQLGLQRPSLSIRKLIEGMPTTFTKLTPCMLMSPLSVAQYLPADQTQFDVVIFDEASQITTWDAVGAIARARQSIIVGDPKQLPPTNFFGRTDDEDAEDLAEYEKDLPSILEEADAAGLPPIRLNWHYRSRDESLIAFSNHHYYHGELITFPSPATESKALVLHRNEGTYARGTGRTNLEEAREIVRFAQSRLESWLQRPEGDRPTLGVITFNIQQQELILNLFDEARRSNPDLEWYFSDEREEPVIVKNLENIQGDERDIMCFSVTFGRDGAGKMSMSFGALNRDGGEKRLNVAVTRARREMHVFSSIDADDMDTSRTNALGVAHLKNFLEYAENGPIALPAMNADSTEDAESPFEEAVMAALEARGWQVRPRIGVSRYRIDLGVVHPDHAGAYLAGVECDGATYHHSATARDRDEIREAVLRNLGWNILRIWSADWFMNPSEALQRVHEELEGLLKASRRREEEEAARAESRSEARREWPDLPRGLAAGMAGPTVAPPAPQRRLHAGIGRTEDLSPNPVGPETVAPAEPEQTPSADAPEEEAAVNRPVQPDANRFFDPDYTPILARMIDVLVAAEGPIEANRLARTICKAHGWKRTGARIRERIDACLDGKERRPEAGTTFIWAPGSCRETVPFRSIEGRSATEISRHEIFGLIAAHPGLAASDDRVRDVANILGIKRLSRTVKNHLNGCLSAYFGPRD</sequence>
<evidence type="ECO:0000256" key="1">
    <source>
        <dbReference type="ARBA" id="ARBA00007913"/>
    </source>
</evidence>
<dbReference type="Pfam" id="PF13087">
    <property type="entry name" value="AAA_12"/>
    <property type="match status" value="1"/>
</dbReference>
<dbReference type="InterPro" id="IPR041679">
    <property type="entry name" value="DNA2/NAM7-like_C"/>
</dbReference>
<dbReference type="FunFam" id="3.40.50.300:FF:002063">
    <property type="entry name" value="DNA helicase related protein"/>
    <property type="match status" value="1"/>
</dbReference>
<dbReference type="SUPFAM" id="SSF52540">
    <property type="entry name" value="P-loop containing nucleoside triphosphate hydrolases"/>
    <property type="match status" value="1"/>
</dbReference>
<dbReference type="Gene3D" id="3.40.50.300">
    <property type="entry name" value="P-loop containing nucleotide triphosphate hydrolases"/>
    <property type="match status" value="3"/>
</dbReference>
<evidence type="ECO:0000256" key="2">
    <source>
        <dbReference type="ARBA" id="ARBA00022741"/>
    </source>
</evidence>
<comment type="similarity">
    <text evidence="1">Belongs to the DNA2/NAM7 helicase family.</text>
</comment>
<dbReference type="InterPro" id="IPR049468">
    <property type="entry name" value="Restrct_endonuc-II-like_dom"/>
</dbReference>
<feature type="domain" description="DNA2/NAM7 helicase helicase" evidence="8">
    <location>
        <begin position="1300"/>
        <end position="1342"/>
    </location>
</feature>
<dbReference type="InterPro" id="IPR021754">
    <property type="entry name" value="DUF3320"/>
</dbReference>
<dbReference type="Pfam" id="PF18741">
    <property type="entry name" value="MTES_1575"/>
    <property type="match status" value="1"/>
</dbReference>
<evidence type="ECO:0000259" key="10">
    <source>
        <dbReference type="Pfam" id="PF18741"/>
    </source>
</evidence>
<dbReference type="OrthoDB" id="9757917at2"/>
<feature type="domain" description="DNA2/NAM7 helicase helicase" evidence="8">
    <location>
        <begin position="672"/>
        <end position="776"/>
    </location>
</feature>
<feature type="region of interest" description="Disordered" evidence="6">
    <location>
        <begin position="1716"/>
        <end position="1811"/>
    </location>
</feature>
<dbReference type="GO" id="GO:0005840">
    <property type="term" value="C:ribosome"/>
    <property type="evidence" value="ECO:0007669"/>
    <property type="project" value="UniProtKB-KW"/>
</dbReference>
<evidence type="ECO:0000313" key="11">
    <source>
        <dbReference type="EMBL" id="EGB15668.1"/>
    </source>
</evidence>
<dbReference type="Gene3D" id="3.40.960.10">
    <property type="entry name" value="VSR Endonuclease"/>
    <property type="match status" value="1"/>
</dbReference>
<dbReference type="GO" id="GO:0043139">
    <property type="term" value="F:5'-3' DNA helicase activity"/>
    <property type="evidence" value="ECO:0007669"/>
    <property type="project" value="TreeGrafter"/>
</dbReference>
<feature type="domain" description="Restriction endonuclease type II-like" evidence="10">
    <location>
        <begin position="1612"/>
        <end position="1709"/>
    </location>
</feature>
<evidence type="ECO:0000313" key="12">
    <source>
        <dbReference type="Proteomes" id="UP000007845"/>
    </source>
</evidence>
<dbReference type="Pfam" id="PF13086">
    <property type="entry name" value="AAA_11"/>
    <property type="match status" value="2"/>
</dbReference>
<dbReference type="InterPro" id="IPR025103">
    <property type="entry name" value="DUF4011"/>
</dbReference>
<dbReference type="KEGG" id="ddn:DND132_2465"/>
<dbReference type="SUPFAM" id="SSF52980">
    <property type="entry name" value="Restriction endonuclease-like"/>
    <property type="match status" value="1"/>
</dbReference>
<keyword evidence="11" id="KW-0689">Ribosomal protein</keyword>
<dbReference type="eggNOG" id="COG1112">
    <property type="taxonomic scope" value="Bacteria"/>
</dbReference>
<evidence type="ECO:0000256" key="6">
    <source>
        <dbReference type="SAM" id="MobiDB-lite"/>
    </source>
</evidence>
<feature type="domain" description="DUF3320" evidence="7">
    <location>
        <begin position="1812"/>
        <end position="1860"/>
    </location>
</feature>
<dbReference type="GO" id="GO:0016787">
    <property type="term" value="F:hydrolase activity"/>
    <property type="evidence" value="ECO:0007669"/>
    <property type="project" value="UniProtKB-KW"/>
</dbReference>
<evidence type="ECO:0000259" key="8">
    <source>
        <dbReference type="Pfam" id="PF13086"/>
    </source>
</evidence>
<keyword evidence="4" id="KW-0347">Helicase</keyword>
<feature type="domain" description="DNA2/NAM7 helicase-like C-terminal" evidence="9">
    <location>
        <begin position="1366"/>
        <end position="1563"/>
    </location>
</feature>
<evidence type="ECO:0000256" key="3">
    <source>
        <dbReference type="ARBA" id="ARBA00022801"/>
    </source>
</evidence>
<accession>F0JCI8</accession>
<evidence type="ECO:0000256" key="5">
    <source>
        <dbReference type="ARBA" id="ARBA00022840"/>
    </source>
</evidence>
<evidence type="ECO:0000256" key="4">
    <source>
        <dbReference type="ARBA" id="ARBA00022806"/>
    </source>
</evidence>
<dbReference type="HOGENOM" id="CLU_000788_0_1_7"/>
<dbReference type="InterPro" id="IPR011335">
    <property type="entry name" value="Restrct_endonuc-II-like"/>
</dbReference>
<keyword evidence="5" id="KW-0067">ATP-binding</keyword>
<dbReference type="RefSeq" id="WP_014323094.1">
    <property type="nucleotide sequence ID" value="NC_016803.1"/>
</dbReference>
<dbReference type="GO" id="GO:0005524">
    <property type="term" value="F:ATP binding"/>
    <property type="evidence" value="ECO:0007669"/>
    <property type="project" value="UniProtKB-KW"/>
</dbReference>
<keyword evidence="2" id="KW-0547">Nucleotide-binding</keyword>
<dbReference type="InterPro" id="IPR047187">
    <property type="entry name" value="SF1_C_Upf1"/>
</dbReference>
<dbReference type="Pfam" id="PF11784">
    <property type="entry name" value="DUF3320"/>
    <property type="match status" value="1"/>
</dbReference>
<reference evidence="11 12" key="1">
    <citation type="journal article" date="2011" name="J. Bacteriol.">
        <title>Genome sequence of the mercury-methylating strain Desulfovibrio desulfuricans ND132.</title>
        <authorList>
            <person name="Brown S.D."/>
            <person name="Gilmour C.C."/>
            <person name="Kucken A.M."/>
            <person name="Wall J.D."/>
            <person name="Elias D.A."/>
            <person name="Brandt C.C."/>
            <person name="Podar M."/>
            <person name="Chertkov O."/>
            <person name="Held B."/>
            <person name="Bruce D.C."/>
            <person name="Detter J.C."/>
            <person name="Tapia R."/>
            <person name="Han C.S."/>
            <person name="Goodwin L.A."/>
            <person name="Cheng J.F."/>
            <person name="Pitluck S."/>
            <person name="Woyke T."/>
            <person name="Mikhailova N."/>
            <person name="Ivanova N.N."/>
            <person name="Han J."/>
            <person name="Lucas S."/>
            <person name="Lapidus A.L."/>
            <person name="Land M.L."/>
            <person name="Hauser L.J."/>
            <person name="Palumbo A.V."/>
        </authorList>
    </citation>
    <scope>NUCLEOTIDE SEQUENCE [LARGE SCALE GENOMIC DNA]</scope>
    <source>
        <strain evidence="11 12">ND132</strain>
    </source>
</reference>
<evidence type="ECO:0000259" key="7">
    <source>
        <dbReference type="Pfam" id="PF11784"/>
    </source>
</evidence>
<dbReference type="EMBL" id="CP003220">
    <property type="protein sequence ID" value="EGB15668.1"/>
    <property type="molecule type" value="Genomic_DNA"/>
</dbReference>
<feature type="compositionally biased region" description="Basic and acidic residues" evidence="6">
    <location>
        <begin position="1718"/>
        <end position="1739"/>
    </location>
</feature>
<protein>
    <submittedName>
        <fullName evidence="11">Ribosomal protein L24E</fullName>
    </submittedName>
</protein>
<keyword evidence="11" id="KW-0687">Ribonucleoprotein</keyword>
<dbReference type="InterPro" id="IPR041677">
    <property type="entry name" value="DNA2/NAM7_AAA_11"/>
</dbReference>
<dbReference type="PANTHER" id="PTHR43788:SF8">
    <property type="entry name" value="DNA-BINDING PROTEIN SMUBP-2"/>
    <property type="match status" value="1"/>
</dbReference>
<dbReference type="InterPro" id="IPR050534">
    <property type="entry name" value="Coronavir_polyprotein_1ab"/>
</dbReference>
<dbReference type="Pfam" id="PF13195">
    <property type="entry name" value="DUF4011"/>
    <property type="match status" value="1"/>
</dbReference>
<dbReference type="Proteomes" id="UP000007845">
    <property type="component" value="Chromosome"/>
</dbReference>
<keyword evidence="12" id="KW-1185">Reference proteome</keyword>
<evidence type="ECO:0000259" key="9">
    <source>
        <dbReference type="Pfam" id="PF13087"/>
    </source>
</evidence>
<gene>
    <name evidence="11" type="ORF">DND132_2465</name>
</gene>
<dbReference type="eggNOG" id="COG2852">
    <property type="taxonomic scope" value="Bacteria"/>
</dbReference>
<dbReference type="FunFam" id="3.40.960.10:FF:000002">
    <property type="entry name" value="DNA helicase related protein"/>
    <property type="match status" value="1"/>
</dbReference>
<dbReference type="STRING" id="641491.DND132_2465"/>